<comment type="caution">
    <text evidence="11">The sequence shown here is derived from an EMBL/GenBank/DDBJ whole genome shotgun (WGS) entry which is preliminary data.</text>
</comment>
<feature type="coiled-coil region" evidence="9">
    <location>
        <begin position="46"/>
        <end position="73"/>
    </location>
</feature>
<keyword evidence="3" id="KW-0812">Transmembrane</keyword>
<evidence type="ECO:0000313" key="12">
    <source>
        <dbReference type="Proteomes" id="UP000193560"/>
    </source>
</evidence>
<reference evidence="11 12" key="1">
    <citation type="submission" date="2016-07" db="EMBL/GenBank/DDBJ databases">
        <title>Pervasive Adenine N6-methylation of Active Genes in Fungi.</title>
        <authorList>
            <consortium name="DOE Joint Genome Institute"/>
            <person name="Mondo S.J."/>
            <person name="Dannebaum R.O."/>
            <person name="Kuo R.C."/>
            <person name="Labutti K."/>
            <person name="Haridas S."/>
            <person name="Kuo A."/>
            <person name="Salamov A."/>
            <person name="Ahrendt S.R."/>
            <person name="Lipzen A."/>
            <person name="Sullivan W."/>
            <person name="Andreopoulos W.B."/>
            <person name="Clum A."/>
            <person name="Lindquist E."/>
            <person name="Daum C."/>
            <person name="Ramamoorthy G.K."/>
            <person name="Gryganskyi A."/>
            <person name="Culley D."/>
            <person name="Magnuson J.K."/>
            <person name="James T.Y."/>
            <person name="O'Malley M.A."/>
            <person name="Stajich J.E."/>
            <person name="Spatafora J.W."/>
            <person name="Visel A."/>
            <person name="Grigoriev I.V."/>
        </authorList>
    </citation>
    <scope>NUCLEOTIDE SEQUENCE [LARGE SCALE GENOMIC DNA]</scope>
    <source>
        <strain evidence="11 12">NRRL 1336</strain>
    </source>
</reference>
<name>A0A1X2I499_9FUNG</name>
<dbReference type="Gene3D" id="1.20.58.90">
    <property type="match status" value="1"/>
</dbReference>
<keyword evidence="9" id="KW-0175">Coiled coil</keyword>
<dbReference type="InterPro" id="IPR015260">
    <property type="entry name" value="Syntaxin-6/10/61_N"/>
</dbReference>
<feature type="domain" description="T-SNARE coiled-coil homology" evidence="10">
    <location>
        <begin position="148"/>
        <end position="210"/>
    </location>
</feature>
<evidence type="ECO:0000256" key="1">
    <source>
        <dbReference type="ARBA" id="ARBA00009063"/>
    </source>
</evidence>
<keyword evidence="7" id="KW-0472">Membrane</keyword>
<dbReference type="OrthoDB" id="546861at2759"/>
<proteinExistence type="inferred from homology"/>
<dbReference type="InterPro" id="IPR000727">
    <property type="entry name" value="T_SNARE_dom"/>
</dbReference>
<dbReference type="Gene3D" id="1.20.5.110">
    <property type="match status" value="1"/>
</dbReference>
<keyword evidence="5" id="KW-1133">Transmembrane helix</keyword>
<gene>
    <name evidence="11" type="ORF">BCR42DRAFT_424248</name>
</gene>
<dbReference type="GO" id="GO:0015031">
    <property type="term" value="P:protein transport"/>
    <property type="evidence" value="ECO:0007669"/>
    <property type="project" value="UniProtKB-KW"/>
</dbReference>
<dbReference type="STRING" id="90262.A0A1X2I499"/>
<evidence type="ECO:0000259" key="10">
    <source>
        <dbReference type="PROSITE" id="PS50192"/>
    </source>
</evidence>
<evidence type="ECO:0000256" key="9">
    <source>
        <dbReference type="SAM" id="Coils"/>
    </source>
</evidence>
<keyword evidence="4" id="KW-0653">Protein transport</keyword>
<dbReference type="AlphaFoldDB" id="A0A1X2I499"/>
<evidence type="ECO:0000256" key="6">
    <source>
        <dbReference type="ARBA" id="ARBA00023034"/>
    </source>
</evidence>
<comment type="similarity">
    <text evidence="1">Belongs to the syntaxin family.</text>
</comment>
<evidence type="ECO:0000256" key="2">
    <source>
        <dbReference type="ARBA" id="ARBA00022448"/>
    </source>
</evidence>
<comment type="subcellular location">
    <subcellularLocation>
        <location evidence="8">Golgi apparatus</location>
        <location evidence="8">trans-Golgi network membrane</location>
        <topology evidence="8">Single-pass type IV membrane protein</topology>
    </subcellularLocation>
</comment>
<evidence type="ECO:0000256" key="8">
    <source>
        <dbReference type="ARBA" id="ARBA00037801"/>
    </source>
</evidence>
<evidence type="ECO:0000256" key="5">
    <source>
        <dbReference type="ARBA" id="ARBA00022989"/>
    </source>
</evidence>
<dbReference type="SUPFAM" id="SSF47661">
    <property type="entry name" value="t-snare proteins"/>
    <property type="match status" value="1"/>
</dbReference>
<evidence type="ECO:0000256" key="7">
    <source>
        <dbReference type="ARBA" id="ARBA00023136"/>
    </source>
</evidence>
<protein>
    <submittedName>
        <fullName evidence="11">t-SNARE</fullName>
    </submittedName>
</protein>
<dbReference type="Proteomes" id="UP000193560">
    <property type="component" value="Unassembled WGS sequence"/>
</dbReference>
<evidence type="ECO:0000313" key="11">
    <source>
        <dbReference type="EMBL" id="ORZ08907.1"/>
    </source>
</evidence>
<dbReference type="PROSITE" id="PS50192">
    <property type="entry name" value="T_SNARE"/>
    <property type="match status" value="1"/>
</dbReference>
<organism evidence="11 12">
    <name type="scientific">Absidia repens</name>
    <dbReference type="NCBI Taxonomy" id="90262"/>
    <lineage>
        <taxon>Eukaryota</taxon>
        <taxon>Fungi</taxon>
        <taxon>Fungi incertae sedis</taxon>
        <taxon>Mucoromycota</taxon>
        <taxon>Mucoromycotina</taxon>
        <taxon>Mucoromycetes</taxon>
        <taxon>Mucorales</taxon>
        <taxon>Cunninghamellaceae</taxon>
        <taxon>Absidia</taxon>
    </lineage>
</organism>
<keyword evidence="6" id="KW-0333">Golgi apparatus</keyword>
<dbReference type="InterPro" id="IPR010989">
    <property type="entry name" value="SNARE"/>
</dbReference>
<dbReference type="SMART" id="SM00397">
    <property type="entry name" value="t_SNARE"/>
    <property type="match status" value="1"/>
</dbReference>
<dbReference type="CDD" id="cd15851">
    <property type="entry name" value="SNARE_Syntaxin6"/>
    <property type="match status" value="1"/>
</dbReference>
<keyword evidence="2" id="KW-0813">Transport</keyword>
<dbReference type="EMBL" id="MCGE01000029">
    <property type="protein sequence ID" value="ORZ08907.1"/>
    <property type="molecule type" value="Genomic_DNA"/>
</dbReference>
<dbReference type="GO" id="GO:0005794">
    <property type="term" value="C:Golgi apparatus"/>
    <property type="evidence" value="ECO:0007669"/>
    <property type="project" value="UniProtKB-SubCell"/>
</dbReference>
<dbReference type="Pfam" id="PF09177">
    <property type="entry name" value="STX6_10_61_N"/>
    <property type="match status" value="1"/>
</dbReference>
<evidence type="ECO:0000256" key="3">
    <source>
        <dbReference type="ARBA" id="ARBA00022692"/>
    </source>
</evidence>
<evidence type="ECO:0000256" key="4">
    <source>
        <dbReference type="ARBA" id="ARBA00022927"/>
    </source>
</evidence>
<dbReference type="GO" id="GO:0016020">
    <property type="term" value="C:membrane"/>
    <property type="evidence" value="ECO:0007669"/>
    <property type="project" value="InterPro"/>
</dbReference>
<keyword evidence="12" id="KW-1185">Reference proteome</keyword>
<accession>A0A1X2I499</accession>
<sequence>MEDDPFVIVENQVKESLVNADNLYSSWKRIRQTVKSPNNQELRWTADELTSCLEAMEQDLDDLDEALAAAKANPQQFHLSTNILNVRQHFLVQSRNTIQSIRNDMVNPLSKQQEYSNSISHDQSDAFIPYRSENDNNRYIDNEQQQQQVMFQEQDQHLDSMAGTLVNLKNIAGTMNNEIDDHVILLDELGDNVDRTEGRLKRAMHRVTDILRKEEGKLN</sequence>
<dbReference type="CDD" id="cd21443">
    <property type="entry name" value="SNARE_NTD_STX6_STX10"/>
    <property type="match status" value="1"/>
</dbReference>
<dbReference type="GO" id="GO:0048193">
    <property type="term" value="P:Golgi vesicle transport"/>
    <property type="evidence" value="ECO:0007669"/>
    <property type="project" value="InterPro"/>
</dbReference>
<dbReference type="FunFam" id="1.20.58.90:FF:000004">
    <property type="entry name" value="Syntaxin 10"/>
    <property type="match status" value="1"/>
</dbReference>
<dbReference type="SUPFAM" id="SSF58038">
    <property type="entry name" value="SNARE fusion complex"/>
    <property type="match status" value="1"/>
</dbReference>